<dbReference type="RefSeq" id="WP_235054137.1">
    <property type="nucleotide sequence ID" value="NZ_JAKFHA010000012.1"/>
</dbReference>
<dbReference type="PANTHER" id="PTHR30055:SF234">
    <property type="entry name" value="HTH-TYPE TRANSCRIPTIONAL REGULATOR BETI"/>
    <property type="match status" value="1"/>
</dbReference>
<feature type="DNA-binding region" description="H-T-H motif" evidence="4">
    <location>
        <begin position="38"/>
        <end position="57"/>
    </location>
</feature>
<evidence type="ECO:0000256" key="3">
    <source>
        <dbReference type="ARBA" id="ARBA00023163"/>
    </source>
</evidence>
<dbReference type="GO" id="GO:0000976">
    <property type="term" value="F:transcription cis-regulatory region binding"/>
    <property type="evidence" value="ECO:0007669"/>
    <property type="project" value="TreeGrafter"/>
</dbReference>
<evidence type="ECO:0000256" key="4">
    <source>
        <dbReference type="PROSITE-ProRule" id="PRU00335"/>
    </source>
</evidence>
<dbReference type="PROSITE" id="PS50977">
    <property type="entry name" value="HTH_TETR_2"/>
    <property type="match status" value="1"/>
</dbReference>
<dbReference type="SUPFAM" id="SSF46689">
    <property type="entry name" value="Homeodomain-like"/>
    <property type="match status" value="1"/>
</dbReference>
<gene>
    <name evidence="6" type="ORF">LZ495_21225</name>
</gene>
<dbReference type="Gene3D" id="1.10.357.10">
    <property type="entry name" value="Tetracycline Repressor, domain 2"/>
    <property type="match status" value="1"/>
</dbReference>
<dbReference type="InterPro" id="IPR009057">
    <property type="entry name" value="Homeodomain-like_sf"/>
</dbReference>
<keyword evidence="2 4" id="KW-0238">DNA-binding</keyword>
<dbReference type="InterPro" id="IPR050109">
    <property type="entry name" value="HTH-type_TetR-like_transc_reg"/>
</dbReference>
<reference evidence="6" key="1">
    <citation type="submission" date="2022-01" db="EMBL/GenBank/DDBJ databases">
        <title>Genome-Based Taxonomic Classification of the Phylum Actinobacteria.</title>
        <authorList>
            <person name="Gao Y."/>
        </authorList>
    </citation>
    <scope>NUCLEOTIDE SEQUENCE</scope>
    <source>
        <strain evidence="6">KLBMP 8922</strain>
    </source>
</reference>
<evidence type="ECO:0000256" key="2">
    <source>
        <dbReference type="ARBA" id="ARBA00023125"/>
    </source>
</evidence>
<dbReference type="PANTHER" id="PTHR30055">
    <property type="entry name" value="HTH-TYPE TRANSCRIPTIONAL REGULATOR RUTR"/>
    <property type="match status" value="1"/>
</dbReference>
<accession>A0AA41U579</accession>
<evidence type="ECO:0000256" key="1">
    <source>
        <dbReference type="ARBA" id="ARBA00023015"/>
    </source>
</evidence>
<sequence length="226" mass="24556">MGGTTDGGGRMRADAQRNRQLIIDAARDIFIEAGADAPLDEIARQAGVGIATLYRRFPDRDALIRAVVLDTFGVMAETARNAEEHGTDAFDALRRFMHGALDAKMGAIMPMLAGRVEFDDEVDQARLAVGVPVQRILTTAQAQGLIRPEAVFGDIAFMVVRLSRPLPAITKILVDDDLAHRHLDIYLDGLRASDPAERLELRPPAVSLADFDKLRGKFANGAVPTD</sequence>
<keyword evidence="3" id="KW-0804">Transcription</keyword>
<dbReference type="Pfam" id="PF00440">
    <property type="entry name" value="TetR_N"/>
    <property type="match status" value="1"/>
</dbReference>
<dbReference type="Pfam" id="PF21597">
    <property type="entry name" value="TetR_C_43"/>
    <property type="match status" value="1"/>
</dbReference>
<dbReference type="SUPFAM" id="SSF48498">
    <property type="entry name" value="Tetracyclin repressor-like, C-terminal domain"/>
    <property type="match status" value="1"/>
</dbReference>
<organism evidence="6 7">
    <name type="scientific">Yinghuangia soli</name>
    <dbReference type="NCBI Taxonomy" id="2908204"/>
    <lineage>
        <taxon>Bacteria</taxon>
        <taxon>Bacillati</taxon>
        <taxon>Actinomycetota</taxon>
        <taxon>Actinomycetes</taxon>
        <taxon>Kitasatosporales</taxon>
        <taxon>Streptomycetaceae</taxon>
        <taxon>Yinghuangia</taxon>
    </lineage>
</organism>
<dbReference type="GO" id="GO:0003700">
    <property type="term" value="F:DNA-binding transcription factor activity"/>
    <property type="evidence" value="ECO:0007669"/>
    <property type="project" value="TreeGrafter"/>
</dbReference>
<evidence type="ECO:0000313" key="6">
    <source>
        <dbReference type="EMBL" id="MCF2529724.1"/>
    </source>
</evidence>
<comment type="caution">
    <text evidence="6">The sequence shown here is derived from an EMBL/GenBank/DDBJ whole genome shotgun (WGS) entry which is preliminary data.</text>
</comment>
<evidence type="ECO:0000259" key="5">
    <source>
        <dbReference type="PROSITE" id="PS50977"/>
    </source>
</evidence>
<protein>
    <submittedName>
        <fullName evidence="6">TetR/AcrR family transcriptional regulator</fullName>
    </submittedName>
</protein>
<dbReference type="PRINTS" id="PR00455">
    <property type="entry name" value="HTHTETR"/>
</dbReference>
<feature type="domain" description="HTH tetR-type" evidence="5">
    <location>
        <begin position="16"/>
        <end position="75"/>
    </location>
</feature>
<evidence type="ECO:0000313" key="7">
    <source>
        <dbReference type="Proteomes" id="UP001165378"/>
    </source>
</evidence>
<proteinExistence type="predicted"/>
<keyword evidence="1" id="KW-0805">Transcription regulation</keyword>
<dbReference type="AlphaFoldDB" id="A0AA41U579"/>
<dbReference type="Proteomes" id="UP001165378">
    <property type="component" value="Unassembled WGS sequence"/>
</dbReference>
<keyword evidence="7" id="KW-1185">Reference proteome</keyword>
<dbReference type="InterPro" id="IPR001647">
    <property type="entry name" value="HTH_TetR"/>
</dbReference>
<dbReference type="InterPro" id="IPR036271">
    <property type="entry name" value="Tet_transcr_reg_TetR-rel_C_sf"/>
</dbReference>
<dbReference type="InterPro" id="IPR049445">
    <property type="entry name" value="TetR_SbtR-like_C"/>
</dbReference>
<name>A0AA41U579_9ACTN</name>
<dbReference type="EMBL" id="JAKFHA010000012">
    <property type="protein sequence ID" value="MCF2529724.1"/>
    <property type="molecule type" value="Genomic_DNA"/>
</dbReference>